<accession>A0AAV8PRW0</accession>
<dbReference type="PROSITE" id="PS50294">
    <property type="entry name" value="WD_REPEATS_REGION"/>
    <property type="match status" value="9"/>
</dbReference>
<evidence type="ECO:0000256" key="1">
    <source>
        <dbReference type="ARBA" id="ARBA00004604"/>
    </source>
</evidence>
<dbReference type="AlphaFoldDB" id="A0AAV8PRW0"/>
<protein>
    <recommendedName>
        <fullName evidence="7">U3 small nucleolar RNA-associated protein 13 C-terminal domain-containing protein</fullName>
    </recommendedName>
</protein>
<gene>
    <name evidence="8" type="ORF">OPV22_035009</name>
</gene>
<proteinExistence type="predicted"/>
<sequence length="972" mass="106699">MAAPPPLTLKRSYRSVSSLQQFYSGGPFAVSSDGASLACACGEEIKIVNTSDASVLASLDGDSESVTAFAFSPDGCFLFSAGHSRLVRVWDLSSRKCVRSWKGHDGPVMSMACHSSGGLLATGGADRKVCVWDVDGGFCTHFFKGHQGIVTCIKFHSDPNQLLLFSGSDDASVRVWNLESKKCVAVLEKHFSPVTSLALSEDGQILLSAGRDKVVNKWDLHNYSFNMTIPTYEMVETVCIIRPGNCLSALLEPSGRRKPSSSAPVYFLTVGERGIVRIWSSEGAVCLYEQQSSDVTLVSNEDDMRRGFLSAVVLPSDLGLLCVTADQQFLFYCPMKSAEGMFQLNLYKRLVGYNEEILDMKFLGDDEQYVAVATNLEQVRVYDVASMSCAYVLVGHTDIVVCIDTCISTYGRTMLVTGSKDNSVRLWDVESRHCIGIGRGHMGAVGAVAFSKKSKNFLVSGSSDRTIKVWSFEGVSEDGDQEIALKAKAVVAAHDKDINSLAVSPNDSLVCSGSEDHTACIWRLPDLVSVTVLKGHKRGIWSVEFSPVDQCVMTSSGDRTIKIWAVSDGSCLKTFEGHTSSVLRASFLSRGTQFVSCGGDGLIKLWTIKTSECIATYDQHEGKIWALAVGKKTEMLVTGGTDALINFWHDSTAADKQEAFLREEEAILRAQELENAVTDADYTRAIQLAFELRRPHKLFNLFSHLCRRRDVEDPIEKALGGLGKEEIHVLLEYVREWNTKPKLCHVAQAVLFRMFRIFPPTDIMEVKGVSELLEGLIPYSQRHFSRIDRFVRSIFLLDYVLARMSVVDPEETILPRNGERPLASENGVADEQDASQSNIQVDDISCKDDTGKSSTCTEMDGMTSLKKRKSSKSKKGSAKKINPEEKILPSNGEQHPLASENGVADEQDASQSNNIQVDDISCKDDTGKSSTCDEMDGMTSLKKRKSSKSKKGSAKKVKLTKHKNNSTISVEA</sequence>
<dbReference type="InterPro" id="IPR036322">
    <property type="entry name" value="WD40_repeat_dom_sf"/>
</dbReference>
<feature type="repeat" description="WD" evidence="5">
    <location>
        <begin position="393"/>
        <end position="437"/>
    </location>
</feature>
<evidence type="ECO:0000313" key="9">
    <source>
        <dbReference type="Proteomes" id="UP001222027"/>
    </source>
</evidence>
<evidence type="ECO:0000256" key="6">
    <source>
        <dbReference type="SAM" id="MobiDB-lite"/>
    </source>
</evidence>
<dbReference type="GO" id="GO:0030686">
    <property type="term" value="C:90S preribosome"/>
    <property type="evidence" value="ECO:0007669"/>
    <property type="project" value="TreeGrafter"/>
</dbReference>
<dbReference type="InterPro" id="IPR019775">
    <property type="entry name" value="WD40_repeat_CS"/>
</dbReference>
<feature type="repeat" description="WD" evidence="5">
    <location>
        <begin position="143"/>
        <end position="186"/>
    </location>
</feature>
<feature type="compositionally biased region" description="Basic residues" evidence="6">
    <location>
        <begin position="865"/>
        <end position="878"/>
    </location>
</feature>
<dbReference type="PROSITE" id="PS00678">
    <property type="entry name" value="WD_REPEATS_1"/>
    <property type="match status" value="3"/>
</dbReference>
<dbReference type="SMART" id="SM00320">
    <property type="entry name" value="WD40"/>
    <property type="match status" value="11"/>
</dbReference>
<feature type="compositionally biased region" description="Basic residues" evidence="6">
    <location>
        <begin position="941"/>
        <end position="964"/>
    </location>
</feature>
<dbReference type="InterPro" id="IPR011047">
    <property type="entry name" value="Quinoprotein_ADH-like_sf"/>
</dbReference>
<reference evidence="8 9" key="1">
    <citation type="submission" date="2022-12" db="EMBL/GenBank/DDBJ databases">
        <title>Chromosome-scale assembly of the Ensete ventricosum genome.</title>
        <authorList>
            <person name="Dussert Y."/>
            <person name="Stocks J."/>
            <person name="Wendawek A."/>
            <person name="Woldeyes F."/>
            <person name="Nichols R.A."/>
            <person name="Borrell J.S."/>
        </authorList>
    </citation>
    <scope>NUCLEOTIDE SEQUENCE [LARGE SCALE GENOMIC DNA]</scope>
    <source>
        <strain evidence="9">cv. Maze</strain>
        <tissue evidence="8">Seeds</tissue>
    </source>
</reference>
<feature type="repeat" description="WD" evidence="5">
    <location>
        <begin position="101"/>
        <end position="135"/>
    </location>
</feature>
<dbReference type="PANTHER" id="PTHR19854">
    <property type="entry name" value="TRANSDUCIN BETA-LIKE 3"/>
    <property type="match status" value="1"/>
</dbReference>
<evidence type="ECO:0000256" key="3">
    <source>
        <dbReference type="ARBA" id="ARBA00022737"/>
    </source>
</evidence>
<dbReference type="InterPro" id="IPR015943">
    <property type="entry name" value="WD40/YVTN_repeat-like_dom_sf"/>
</dbReference>
<dbReference type="Gene3D" id="2.130.10.10">
    <property type="entry name" value="YVTN repeat-like/Quinoprotein amine dehydrogenase"/>
    <property type="match status" value="4"/>
</dbReference>
<feature type="repeat" description="WD" evidence="5">
    <location>
        <begin position="575"/>
        <end position="616"/>
    </location>
</feature>
<dbReference type="Pfam" id="PF08625">
    <property type="entry name" value="Utp13"/>
    <property type="match status" value="1"/>
</dbReference>
<keyword evidence="3" id="KW-0677">Repeat</keyword>
<feature type="repeat" description="WD" evidence="5">
    <location>
        <begin position="438"/>
        <end position="473"/>
    </location>
</feature>
<evidence type="ECO:0000256" key="5">
    <source>
        <dbReference type="PROSITE-ProRule" id="PRU00221"/>
    </source>
</evidence>
<dbReference type="InterPro" id="IPR013934">
    <property type="entry name" value="Utp13_C"/>
</dbReference>
<dbReference type="GO" id="GO:0000472">
    <property type="term" value="P:endonucleolytic cleavage to generate mature 5'-end of SSU-rRNA from (SSU-rRNA, 5.8S rRNA, LSU-rRNA)"/>
    <property type="evidence" value="ECO:0007669"/>
    <property type="project" value="TreeGrafter"/>
</dbReference>
<evidence type="ECO:0000256" key="4">
    <source>
        <dbReference type="ARBA" id="ARBA00023242"/>
    </source>
</evidence>
<evidence type="ECO:0000259" key="7">
    <source>
        <dbReference type="Pfam" id="PF08625"/>
    </source>
</evidence>
<feature type="domain" description="U3 small nucleolar RNA-associated protein 13 C-terminal" evidence="7">
    <location>
        <begin position="671"/>
        <end position="804"/>
    </location>
</feature>
<dbReference type="Pfam" id="PF00400">
    <property type="entry name" value="WD40"/>
    <property type="match status" value="10"/>
</dbReference>
<dbReference type="CDD" id="cd00200">
    <property type="entry name" value="WD40"/>
    <property type="match status" value="2"/>
</dbReference>
<feature type="repeat" description="WD" evidence="5">
    <location>
        <begin position="59"/>
        <end position="100"/>
    </location>
</feature>
<dbReference type="GO" id="GO:0032040">
    <property type="term" value="C:small-subunit processome"/>
    <property type="evidence" value="ECO:0007669"/>
    <property type="project" value="InterPro"/>
</dbReference>
<dbReference type="EMBL" id="JAQQAF010000020">
    <property type="protein sequence ID" value="KAJ8455763.1"/>
    <property type="molecule type" value="Genomic_DNA"/>
</dbReference>
<dbReference type="SUPFAM" id="SSF50978">
    <property type="entry name" value="WD40 repeat-like"/>
    <property type="match status" value="1"/>
</dbReference>
<dbReference type="InterPro" id="IPR001680">
    <property type="entry name" value="WD40_rpt"/>
</dbReference>
<dbReference type="FunFam" id="2.130.10.10:FF:001665">
    <property type="entry name" value="U3 small nucleolar RNA-associated protein 13"/>
    <property type="match status" value="1"/>
</dbReference>
<comment type="subcellular location">
    <subcellularLocation>
        <location evidence="1">Nucleus</location>
        <location evidence="1">Nucleolus</location>
    </subcellularLocation>
</comment>
<evidence type="ECO:0000256" key="2">
    <source>
        <dbReference type="ARBA" id="ARBA00022574"/>
    </source>
</evidence>
<name>A0AAV8PRW0_ENSVE</name>
<dbReference type="GO" id="GO:0000480">
    <property type="term" value="P:endonucleolytic cleavage in 5'-ETS of tricistronic rRNA transcript (SSU-rRNA, 5.8S rRNA, LSU-rRNA)"/>
    <property type="evidence" value="ECO:0007669"/>
    <property type="project" value="TreeGrafter"/>
</dbReference>
<keyword evidence="4" id="KW-0539">Nucleus</keyword>
<feature type="region of interest" description="Disordered" evidence="6">
    <location>
        <begin position="816"/>
        <end position="972"/>
    </location>
</feature>
<dbReference type="GO" id="GO:0034511">
    <property type="term" value="F:U3 snoRNA binding"/>
    <property type="evidence" value="ECO:0007669"/>
    <property type="project" value="TreeGrafter"/>
</dbReference>
<feature type="repeat" description="WD" evidence="5">
    <location>
        <begin position="617"/>
        <end position="648"/>
    </location>
</feature>
<dbReference type="FunFam" id="2.130.10.10:FF:000794">
    <property type="entry name" value="Transducin family protein / WD-40 repeat family protein"/>
    <property type="match status" value="1"/>
</dbReference>
<evidence type="ECO:0000313" key="8">
    <source>
        <dbReference type="EMBL" id="KAJ8455763.1"/>
    </source>
</evidence>
<dbReference type="SUPFAM" id="SSF50998">
    <property type="entry name" value="Quinoprotein alcohol dehydrogenase-like"/>
    <property type="match status" value="1"/>
</dbReference>
<feature type="repeat" description="WD" evidence="5">
    <location>
        <begin position="187"/>
        <end position="228"/>
    </location>
</feature>
<dbReference type="Proteomes" id="UP001222027">
    <property type="component" value="Unassembled WGS sequence"/>
</dbReference>
<dbReference type="PRINTS" id="PR00320">
    <property type="entry name" value="GPROTEINBRPT"/>
</dbReference>
<feature type="repeat" description="WD" evidence="5">
    <location>
        <begin position="533"/>
        <end position="574"/>
    </location>
</feature>
<organism evidence="8 9">
    <name type="scientific">Ensete ventricosum</name>
    <name type="common">Abyssinian banana</name>
    <name type="synonym">Musa ensete</name>
    <dbReference type="NCBI Taxonomy" id="4639"/>
    <lineage>
        <taxon>Eukaryota</taxon>
        <taxon>Viridiplantae</taxon>
        <taxon>Streptophyta</taxon>
        <taxon>Embryophyta</taxon>
        <taxon>Tracheophyta</taxon>
        <taxon>Spermatophyta</taxon>
        <taxon>Magnoliopsida</taxon>
        <taxon>Liliopsida</taxon>
        <taxon>Zingiberales</taxon>
        <taxon>Musaceae</taxon>
        <taxon>Ensete</taxon>
    </lineage>
</organism>
<feature type="repeat" description="WD" evidence="5">
    <location>
        <begin position="491"/>
        <end position="524"/>
    </location>
</feature>
<keyword evidence="9" id="KW-1185">Reference proteome</keyword>
<comment type="caution">
    <text evidence="8">The sequence shown here is derived from an EMBL/GenBank/DDBJ whole genome shotgun (WGS) entry which is preliminary data.</text>
</comment>
<dbReference type="InterPro" id="IPR020472">
    <property type="entry name" value="WD40_PAC1"/>
</dbReference>
<keyword evidence="2 5" id="KW-0853">WD repeat</keyword>
<dbReference type="PANTHER" id="PTHR19854:SF15">
    <property type="entry name" value="TRANSDUCIN BETA-LIKE PROTEIN 3"/>
    <property type="match status" value="1"/>
</dbReference>
<dbReference type="PROSITE" id="PS50082">
    <property type="entry name" value="WD_REPEATS_2"/>
    <property type="match status" value="10"/>
</dbReference>